<name>A0A371AX57_9FIRM</name>
<keyword evidence="2" id="KW-1185">Reference proteome</keyword>
<organism evidence="1 2">
    <name type="scientific">Anaerosacchariphilus polymeriproducens</name>
    <dbReference type="NCBI Taxonomy" id="1812858"/>
    <lineage>
        <taxon>Bacteria</taxon>
        <taxon>Bacillati</taxon>
        <taxon>Bacillota</taxon>
        <taxon>Clostridia</taxon>
        <taxon>Lachnospirales</taxon>
        <taxon>Lachnospiraceae</taxon>
        <taxon>Anaerosacchariphilus</taxon>
    </lineage>
</organism>
<sequence>MENNNMGSAKETKIDDAEVKKELQELERTRLKLITMSNILHKQNADLGKSWKGEGGTSFLNASVSQENAISNHIKAIENLMAGIAGTLQDIKEVDGAMDSLLDEVAVETEAANNGV</sequence>
<dbReference type="Proteomes" id="UP000255036">
    <property type="component" value="Unassembled WGS sequence"/>
</dbReference>
<dbReference type="Gene3D" id="1.10.287.1060">
    <property type="entry name" value="ESAT-6-like"/>
    <property type="match status" value="1"/>
</dbReference>
<dbReference type="EMBL" id="QRCT01000014">
    <property type="protein sequence ID" value="RDU24147.1"/>
    <property type="molecule type" value="Genomic_DNA"/>
</dbReference>
<dbReference type="AlphaFoldDB" id="A0A371AX57"/>
<evidence type="ECO:0008006" key="3">
    <source>
        <dbReference type="Google" id="ProtNLM"/>
    </source>
</evidence>
<comment type="caution">
    <text evidence="1">The sequence shown here is derived from an EMBL/GenBank/DDBJ whole genome shotgun (WGS) entry which is preliminary data.</text>
</comment>
<accession>A0A371AX57</accession>
<reference evidence="1 2" key="1">
    <citation type="submission" date="2018-07" db="EMBL/GenBank/DDBJ databases">
        <title>Anaerosacharophilus polymeroproducens gen. nov. sp. nov., an anaerobic bacterium isolated from salt field.</title>
        <authorList>
            <person name="Kim W."/>
            <person name="Yang S.-H."/>
            <person name="Oh J."/>
            <person name="Lee J.-H."/>
            <person name="Kwon K.K."/>
        </authorList>
    </citation>
    <scope>NUCLEOTIDE SEQUENCE [LARGE SCALE GENOMIC DNA]</scope>
    <source>
        <strain evidence="1 2">MCWD5</strain>
    </source>
</reference>
<evidence type="ECO:0000313" key="2">
    <source>
        <dbReference type="Proteomes" id="UP000255036"/>
    </source>
</evidence>
<evidence type="ECO:0000313" key="1">
    <source>
        <dbReference type="EMBL" id="RDU24147.1"/>
    </source>
</evidence>
<gene>
    <name evidence="1" type="ORF">DWV06_05460</name>
</gene>
<proteinExistence type="predicted"/>
<dbReference type="RefSeq" id="WP_115481172.1">
    <property type="nucleotide sequence ID" value="NZ_QRCT01000014.1"/>
</dbReference>
<protein>
    <recommendedName>
        <fullName evidence="3">WXG100 family type VII secretion target</fullName>
    </recommendedName>
</protein>